<accession>A0A3M7PC70</accession>
<name>A0A3M7PC70_BRAPC</name>
<organism evidence="1 2">
    <name type="scientific">Brachionus plicatilis</name>
    <name type="common">Marine rotifer</name>
    <name type="synonym">Brachionus muelleri</name>
    <dbReference type="NCBI Taxonomy" id="10195"/>
    <lineage>
        <taxon>Eukaryota</taxon>
        <taxon>Metazoa</taxon>
        <taxon>Spiralia</taxon>
        <taxon>Gnathifera</taxon>
        <taxon>Rotifera</taxon>
        <taxon>Eurotatoria</taxon>
        <taxon>Monogononta</taxon>
        <taxon>Pseudotrocha</taxon>
        <taxon>Ploima</taxon>
        <taxon>Brachionidae</taxon>
        <taxon>Brachionus</taxon>
    </lineage>
</organism>
<reference evidence="1 2" key="1">
    <citation type="journal article" date="2018" name="Sci. Rep.">
        <title>Genomic signatures of local adaptation to the degree of environmental predictability in rotifers.</title>
        <authorList>
            <person name="Franch-Gras L."/>
            <person name="Hahn C."/>
            <person name="Garcia-Roger E.M."/>
            <person name="Carmona M.J."/>
            <person name="Serra M."/>
            <person name="Gomez A."/>
        </authorList>
    </citation>
    <scope>NUCLEOTIDE SEQUENCE [LARGE SCALE GENOMIC DNA]</scope>
    <source>
        <strain evidence="1">HYR1</strain>
    </source>
</reference>
<sequence>MIRREKGPKVNTNAFGDDFEIKASLPNNDYDGHRIMSSFEFGNHQFLIRFKVDCVAENQENLNETLSYIQDGVFKPKTPVEITTSSRFIKKKWAQMFFSQTAYLVTGSHSKGKSQPVNTQPVLGKLNNLLEKIKEIVNSKFIPSFLKLIFYSILCYENLEFVFP</sequence>
<evidence type="ECO:0000313" key="2">
    <source>
        <dbReference type="Proteomes" id="UP000276133"/>
    </source>
</evidence>
<protein>
    <submittedName>
        <fullName evidence="1">Uncharacterized protein</fullName>
    </submittedName>
</protein>
<dbReference type="Proteomes" id="UP000276133">
    <property type="component" value="Unassembled WGS sequence"/>
</dbReference>
<gene>
    <name evidence="1" type="ORF">BpHYR1_039486</name>
</gene>
<dbReference type="EMBL" id="REGN01011950">
    <property type="protein sequence ID" value="RMZ96711.1"/>
    <property type="molecule type" value="Genomic_DNA"/>
</dbReference>
<proteinExistence type="predicted"/>
<dbReference type="OrthoDB" id="5393654at2759"/>
<comment type="caution">
    <text evidence="1">The sequence shown here is derived from an EMBL/GenBank/DDBJ whole genome shotgun (WGS) entry which is preliminary data.</text>
</comment>
<dbReference type="AlphaFoldDB" id="A0A3M7PC70"/>
<keyword evidence="2" id="KW-1185">Reference proteome</keyword>
<evidence type="ECO:0000313" key="1">
    <source>
        <dbReference type="EMBL" id="RMZ96711.1"/>
    </source>
</evidence>